<sequence length="141" mass="15894">MTKLNLSNEKLTRKNNGGEEADREEQRRRGSSLGRTTPPRAATHLYPFHEELQFHLLLEVVELSENALTGTVESWFFLLSSLQQVDLANNTFTGVQILRPLAMRAGGSSSSGRSNPVALNLRFNKIQGYVKFMKRLFLDEG</sequence>
<dbReference type="EMBL" id="CM000842">
    <property type="protein sequence ID" value="KRH37757.1"/>
    <property type="molecule type" value="Genomic_DNA"/>
</dbReference>
<dbReference type="InterPro" id="IPR032675">
    <property type="entry name" value="LRR_dom_sf"/>
</dbReference>
<name>K7LCL8_SOYBN</name>
<protein>
    <recommendedName>
        <fullName evidence="5">Leucine-rich repeat-containing N-terminal plant-type domain-containing protein</fullName>
    </recommendedName>
</protein>
<evidence type="ECO:0000313" key="2">
    <source>
        <dbReference type="EMBL" id="KRH37757.1"/>
    </source>
</evidence>
<evidence type="ECO:0000313" key="3">
    <source>
        <dbReference type="EnsemblPlants" id="KRH37757"/>
    </source>
</evidence>
<dbReference type="SMR" id="K7LCL8"/>
<keyword evidence="4" id="KW-1185">Reference proteome</keyword>
<dbReference type="eggNOG" id="KOG0619">
    <property type="taxonomic scope" value="Eukaryota"/>
</dbReference>
<reference evidence="2 3" key="1">
    <citation type="journal article" date="2010" name="Nature">
        <title>Genome sequence of the palaeopolyploid soybean.</title>
        <authorList>
            <person name="Schmutz J."/>
            <person name="Cannon S.B."/>
            <person name="Schlueter J."/>
            <person name="Ma J."/>
            <person name="Mitros T."/>
            <person name="Nelson W."/>
            <person name="Hyten D.L."/>
            <person name="Song Q."/>
            <person name="Thelen J.J."/>
            <person name="Cheng J."/>
            <person name="Xu D."/>
            <person name="Hellsten U."/>
            <person name="May G.D."/>
            <person name="Yu Y."/>
            <person name="Sakurai T."/>
            <person name="Umezawa T."/>
            <person name="Bhattacharyya M.K."/>
            <person name="Sandhu D."/>
            <person name="Valliyodan B."/>
            <person name="Lindquist E."/>
            <person name="Peto M."/>
            <person name="Grant D."/>
            <person name="Shu S."/>
            <person name="Goodstein D."/>
            <person name="Barry K."/>
            <person name="Futrell-Griggs M."/>
            <person name="Abernathy B."/>
            <person name="Du J."/>
            <person name="Tian Z."/>
            <person name="Zhu L."/>
            <person name="Gill N."/>
            <person name="Joshi T."/>
            <person name="Libault M."/>
            <person name="Sethuraman A."/>
            <person name="Zhang X.-C."/>
            <person name="Shinozaki K."/>
            <person name="Nguyen H.T."/>
            <person name="Wing R.A."/>
            <person name="Cregan P."/>
            <person name="Specht J."/>
            <person name="Grimwood J."/>
            <person name="Rokhsar D."/>
            <person name="Stacey G."/>
            <person name="Shoemaker R.C."/>
            <person name="Jackson S.A."/>
        </authorList>
    </citation>
    <scope>NUCLEOTIDE SEQUENCE [LARGE SCALE GENOMIC DNA]</scope>
    <source>
        <strain evidence="3">cv. Williams 82</strain>
        <tissue evidence="2">Callus</tissue>
    </source>
</reference>
<dbReference type="Gene3D" id="3.80.10.10">
    <property type="entry name" value="Ribonuclease Inhibitor"/>
    <property type="match status" value="1"/>
</dbReference>
<evidence type="ECO:0000313" key="4">
    <source>
        <dbReference type="Proteomes" id="UP000008827"/>
    </source>
</evidence>
<dbReference type="HOGENOM" id="CLU_1828808_0_0_1"/>
<dbReference type="Proteomes" id="UP000008827">
    <property type="component" value="Chromosome 9"/>
</dbReference>
<dbReference type="Gramene" id="KRH37757">
    <property type="protein sequence ID" value="KRH37757"/>
    <property type="gene ID" value="GLYMA_09G087300"/>
</dbReference>
<proteinExistence type="predicted"/>
<dbReference type="OrthoDB" id="676979at2759"/>
<evidence type="ECO:0000256" key="1">
    <source>
        <dbReference type="SAM" id="MobiDB-lite"/>
    </source>
</evidence>
<dbReference type="PaxDb" id="3847-GLYMA09G11235.1"/>
<reference evidence="3" key="2">
    <citation type="submission" date="2018-02" db="UniProtKB">
        <authorList>
            <consortium name="EnsemblPlants"/>
        </authorList>
    </citation>
    <scope>IDENTIFICATION</scope>
    <source>
        <strain evidence="3">Williams 82</strain>
    </source>
</reference>
<evidence type="ECO:0008006" key="5">
    <source>
        <dbReference type="Google" id="ProtNLM"/>
    </source>
</evidence>
<dbReference type="InParanoid" id="K7LCL8"/>
<dbReference type="AlphaFoldDB" id="K7LCL8"/>
<dbReference type="EnsemblPlants" id="KRH37757">
    <property type="protein sequence ID" value="KRH37757"/>
    <property type="gene ID" value="GLYMA_09G087300"/>
</dbReference>
<dbReference type="SUPFAM" id="SSF52058">
    <property type="entry name" value="L domain-like"/>
    <property type="match status" value="1"/>
</dbReference>
<accession>K7LCL8</accession>
<reference evidence="2" key="3">
    <citation type="submission" date="2018-07" db="EMBL/GenBank/DDBJ databases">
        <title>WGS assembly of Glycine max.</title>
        <authorList>
            <person name="Schmutz J."/>
            <person name="Cannon S."/>
            <person name="Schlueter J."/>
            <person name="Ma J."/>
            <person name="Mitros T."/>
            <person name="Nelson W."/>
            <person name="Hyten D."/>
            <person name="Song Q."/>
            <person name="Thelen J."/>
            <person name="Cheng J."/>
            <person name="Xu D."/>
            <person name="Hellsten U."/>
            <person name="May G."/>
            <person name="Yu Y."/>
            <person name="Sakurai T."/>
            <person name="Umezawa T."/>
            <person name="Bhattacharyya M."/>
            <person name="Sandhu D."/>
            <person name="Valliyodan B."/>
            <person name="Lindquist E."/>
            <person name="Peto M."/>
            <person name="Grant D."/>
            <person name="Shu S."/>
            <person name="Goodstein D."/>
            <person name="Barry K."/>
            <person name="Futrell-Griggs M."/>
            <person name="Abernathy B."/>
            <person name="Du J."/>
            <person name="Tian Z."/>
            <person name="Zhu L."/>
            <person name="Gill N."/>
            <person name="Joshi T."/>
            <person name="Libault M."/>
            <person name="Sethuraman A."/>
            <person name="Zhang X."/>
            <person name="Shinozaki K."/>
            <person name="Nguyen H."/>
            <person name="Wing R."/>
            <person name="Cregan P."/>
            <person name="Specht J."/>
            <person name="Grimwood J."/>
            <person name="Rokhsar D."/>
            <person name="Stacey G."/>
            <person name="Shoemaker R."/>
            <person name="Jackson S."/>
        </authorList>
    </citation>
    <scope>NUCLEOTIDE SEQUENCE</scope>
    <source>
        <tissue evidence="2">Callus</tissue>
    </source>
</reference>
<gene>
    <name evidence="2" type="ORF">GLYMA_09G087300</name>
</gene>
<organism evidence="3">
    <name type="scientific">Glycine max</name>
    <name type="common">Soybean</name>
    <name type="synonym">Glycine hispida</name>
    <dbReference type="NCBI Taxonomy" id="3847"/>
    <lineage>
        <taxon>Eukaryota</taxon>
        <taxon>Viridiplantae</taxon>
        <taxon>Streptophyta</taxon>
        <taxon>Embryophyta</taxon>
        <taxon>Tracheophyta</taxon>
        <taxon>Spermatophyta</taxon>
        <taxon>Magnoliopsida</taxon>
        <taxon>eudicotyledons</taxon>
        <taxon>Gunneridae</taxon>
        <taxon>Pentapetalae</taxon>
        <taxon>rosids</taxon>
        <taxon>fabids</taxon>
        <taxon>Fabales</taxon>
        <taxon>Fabaceae</taxon>
        <taxon>Papilionoideae</taxon>
        <taxon>50 kb inversion clade</taxon>
        <taxon>NPAAA clade</taxon>
        <taxon>indigoferoid/millettioid clade</taxon>
        <taxon>Phaseoleae</taxon>
        <taxon>Glycine</taxon>
        <taxon>Glycine subgen. Soja</taxon>
    </lineage>
</organism>
<feature type="region of interest" description="Disordered" evidence="1">
    <location>
        <begin position="1"/>
        <end position="42"/>
    </location>
</feature>